<evidence type="ECO:0000313" key="3">
    <source>
        <dbReference type="Proteomes" id="UP001165121"/>
    </source>
</evidence>
<feature type="compositionally biased region" description="Polar residues" evidence="1">
    <location>
        <begin position="123"/>
        <end position="133"/>
    </location>
</feature>
<proteinExistence type="predicted"/>
<feature type="region of interest" description="Disordered" evidence="1">
    <location>
        <begin position="83"/>
        <end position="147"/>
    </location>
</feature>
<sequence>MPHNGGVDLILGTDFVIPAGIRLDLYNSTARLPNEVEIPLVKSRSPWLTEPIYGDGVSDGRAEPLLKKLSRLAQPHEVLERAAAAAAEPASGRMEAVMKSTKLGRGTDYTSSRPSSQRPTTQFATNPLSQQSDAAEWDDGPNTGAAHQSRLGMTMLEAYSPDQASEREHPSRVNSEIQETAELSADAKEGCSVREAIDGLLSNKIEVSDVSLADDPEED</sequence>
<feature type="compositionally biased region" description="Low complexity" evidence="1">
    <location>
        <begin position="110"/>
        <end position="122"/>
    </location>
</feature>
<dbReference type="Proteomes" id="UP001165121">
    <property type="component" value="Unassembled WGS sequence"/>
</dbReference>
<keyword evidence="3" id="KW-1185">Reference proteome</keyword>
<organism evidence="2 3">
    <name type="scientific">Phytophthora fragariaefolia</name>
    <dbReference type="NCBI Taxonomy" id="1490495"/>
    <lineage>
        <taxon>Eukaryota</taxon>
        <taxon>Sar</taxon>
        <taxon>Stramenopiles</taxon>
        <taxon>Oomycota</taxon>
        <taxon>Peronosporomycetes</taxon>
        <taxon>Peronosporales</taxon>
        <taxon>Peronosporaceae</taxon>
        <taxon>Phytophthora</taxon>
    </lineage>
</organism>
<dbReference type="EMBL" id="BSXT01000057">
    <property type="protein sequence ID" value="GMF16267.1"/>
    <property type="molecule type" value="Genomic_DNA"/>
</dbReference>
<name>A0A9W6TMP9_9STRA</name>
<protein>
    <submittedName>
        <fullName evidence="2">Unnamed protein product</fullName>
    </submittedName>
</protein>
<accession>A0A9W6TMP9</accession>
<comment type="caution">
    <text evidence="2">The sequence shown here is derived from an EMBL/GenBank/DDBJ whole genome shotgun (WGS) entry which is preliminary data.</text>
</comment>
<gene>
    <name evidence="2" type="ORF">Pfra01_000074900</name>
</gene>
<evidence type="ECO:0000256" key="1">
    <source>
        <dbReference type="SAM" id="MobiDB-lite"/>
    </source>
</evidence>
<dbReference type="AlphaFoldDB" id="A0A9W6TMP9"/>
<reference evidence="2" key="1">
    <citation type="submission" date="2023-04" db="EMBL/GenBank/DDBJ databases">
        <title>Phytophthora fragariaefolia NBRC 109709.</title>
        <authorList>
            <person name="Ichikawa N."/>
            <person name="Sato H."/>
            <person name="Tonouchi N."/>
        </authorList>
    </citation>
    <scope>NUCLEOTIDE SEQUENCE</scope>
    <source>
        <strain evidence="2">NBRC 109709</strain>
    </source>
</reference>
<evidence type="ECO:0000313" key="2">
    <source>
        <dbReference type="EMBL" id="GMF16267.1"/>
    </source>
</evidence>